<gene>
    <name evidence="1" type="ORF">BDK89_3821</name>
</gene>
<dbReference type="AlphaFoldDB" id="A0A4R7I4M2"/>
<reference evidence="1 2" key="1">
    <citation type="submission" date="2019-03" db="EMBL/GenBank/DDBJ databases">
        <title>Sequencing the genomes of 1000 actinobacteria strains.</title>
        <authorList>
            <person name="Klenk H.-P."/>
        </authorList>
    </citation>
    <scope>NUCLEOTIDE SEQUENCE [LARGE SCALE GENOMIC DNA]</scope>
    <source>
        <strain evidence="1 2">DSM 18936</strain>
    </source>
</reference>
<accession>A0A4R7I4M2</accession>
<protein>
    <submittedName>
        <fullName evidence="1">Uncharacterized protein</fullName>
    </submittedName>
</protein>
<organism evidence="1 2">
    <name type="scientific">Ilumatobacter fluminis</name>
    <dbReference type="NCBI Taxonomy" id="467091"/>
    <lineage>
        <taxon>Bacteria</taxon>
        <taxon>Bacillati</taxon>
        <taxon>Actinomycetota</taxon>
        <taxon>Acidimicrobiia</taxon>
        <taxon>Acidimicrobiales</taxon>
        <taxon>Ilumatobacteraceae</taxon>
        <taxon>Ilumatobacter</taxon>
    </lineage>
</organism>
<dbReference type="OrthoDB" id="5175610at2"/>
<evidence type="ECO:0000313" key="1">
    <source>
        <dbReference type="EMBL" id="TDT18204.1"/>
    </source>
</evidence>
<proteinExistence type="predicted"/>
<comment type="caution">
    <text evidence="1">The sequence shown here is derived from an EMBL/GenBank/DDBJ whole genome shotgun (WGS) entry which is preliminary data.</text>
</comment>
<dbReference type="Proteomes" id="UP000294558">
    <property type="component" value="Unassembled WGS sequence"/>
</dbReference>
<evidence type="ECO:0000313" key="2">
    <source>
        <dbReference type="Proteomes" id="UP000294558"/>
    </source>
</evidence>
<dbReference type="EMBL" id="SOAU01000001">
    <property type="protein sequence ID" value="TDT18204.1"/>
    <property type="molecule type" value="Genomic_DNA"/>
</dbReference>
<name>A0A4R7I4M2_9ACTN</name>
<dbReference type="RefSeq" id="WP_133870435.1">
    <property type="nucleotide sequence ID" value="NZ_SOAU01000001.1"/>
</dbReference>
<keyword evidence="2" id="KW-1185">Reference proteome</keyword>
<sequence length="346" mass="38249">MRNDTTSTELGDEAAAWSALAELYHRYLTGLLLGMVTRIGTAPAAEVVFRLFRNQHLEAFHPGLEKLGLTDEPDAVACAKYHVLSNALGGVRVEWIPESDTKSWVRYLPPRWIFDGTAVCGIPTELSRAMLRGWHGHNGVSLGNDRLGFVATSQTTDGQPGLVGYYIEETEPLSPEDRVRFRPGEQPPGPAATLPTPSWDPVRLAKVERNYAMNYIHTILPAMTEVLGPAETRSVAVVVGHQIGMQFHQSVMATLGDDRSFEERFGRLLDAHGPTCDVTGAPSPTVRLSQWRLFDPATVHPVVFDGWNALWEGLAAMEDRRLVVRRRLDLGDDAFEWEVRASSALG</sequence>